<dbReference type="InterPro" id="IPR003593">
    <property type="entry name" value="AAA+_ATPase"/>
</dbReference>
<dbReference type="InterPro" id="IPR003959">
    <property type="entry name" value="ATPase_AAA_core"/>
</dbReference>
<dbReference type="InterPro" id="IPR050773">
    <property type="entry name" value="CbxX/CfxQ_RuBisCO_ESX"/>
</dbReference>
<reference evidence="6 7" key="1">
    <citation type="journal article" date="2019" name="Int. J. Syst. Evol. Microbiol.">
        <title>The Global Catalogue of Microorganisms (GCM) 10K type strain sequencing project: providing services to taxonomists for standard genome sequencing and annotation.</title>
        <authorList>
            <consortium name="The Broad Institute Genomics Platform"/>
            <consortium name="The Broad Institute Genome Sequencing Center for Infectious Disease"/>
            <person name="Wu L."/>
            <person name="Ma J."/>
        </authorList>
    </citation>
    <scope>NUCLEOTIDE SEQUENCE [LARGE SCALE GENOMIC DNA]</scope>
    <source>
        <strain evidence="6 7">JCM 13929</strain>
    </source>
</reference>
<dbReference type="Pfam" id="PF17866">
    <property type="entry name" value="AAA_lid_6"/>
    <property type="match status" value="1"/>
</dbReference>
<evidence type="ECO:0000256" key="4">
    <source>
        <dbReference type="SAM" id="MobiDB-lite"/>
    </source>
</evidence>
<dbReference type="SUPFAM" id="SSF52540">
    <property type="entry name" value="P-loop containing nucleoside triphosphate hydrolases"/>
    <property type="match status" value="2"/>
</dbReference>
<dbReference type="InterPro" id="IPR027417">
    <property type="entry name" value="P-loop_NTPase"/>
</dbReference>
<keyword evidence="2" id="KW-0547">Nucleotide-binding</keyword>
<evidence type="ECO:0000256" key="3">
    <source>
        <dbReference type="ARBA" id="ARBA00022840"/>
    </source>
</evidence>
<protein>
    <recommendedName>
        <fullName evidence="5">AAA+ ATPase domain-containing protein</fullName>
    </recommendedName>
</protein>
<dbReference type="PRINTS" id="PR00819">
    <property type="entry name" value="CBXCFQXSUPER"/>
</dbReference>
<dbReference type="RefSeq" id="WP_346101289.1">
    <property type="nucleotide sequence ID" value="NZ_BAAAMU010000002.1"/>
</dbReference>
<accession>A0ABN2EPT2</accession>
<gene>
    <name evidence="6" type="ORF">GCM10009733_005960</name>
</gene>
<keyword evidence="7" id="KW-1185">Reference proteome</keyword>
<comment type="similarity">
    <text evidence="1">Belongs to the CbxX/CfxQ family.</text>
</comment>
<feature type="compositionally biased region" description="Low complexity" evidence="4">
    <location>
        <begin position="552"/>
        <end position="561"/>
    </location>
</feature>
<evidence type="ECO:0000313" key="6">
    <source>
        <dbReference type="EMBL" id="GAA1612718.1"/>
    </source>
</evidence>
<evidence type="ECO:0000259" key="5">
    <source>
        <dbReference type="SMART" id="SM00382"/>
    </source>
</evidence>
<comment type="caution">
    <text evidence="6">The sequence shown here is derived from an EMBL/GenBank/DDBJ whole genome shotgun (WGS) entry which is preliminary data.</text>
</comment>
<dbReference type="InterPro" id="IPR000641">
    <property type="entry name" value="CbxX/CfxQ"/>
</dbReference>
<dbReference type="Gene3D" id="1.10.8.60">
    <property type="match status" value="2"/>
</dbReference>
<sequence length="826" mass="89145">MTRPARLAALDSAGEPLVVLYGEAVDDVFVGADHRAVRIDEALCDALLAEGFERIVFSGVKWNVYFLDERSRASSRPRPAARARPRRMRSGLTGPMGSGIIADLGPAPAPVPVQGLGDEAAVRLMDSFMREGGPRTALVFLEADEWLRHSNAVRNAAAALSGWLGGAGGHLVVMLFKHQTLLAVQDAVAATHGFPRLESHLTRLREPGRHGAFAVGPPDAAELERLVHLLRLRSGLVPADPRELSRLARDLASARLPLRVWESRLTRLAAEGTPLGRSLLRERGWVERPGHGDDSPWERLERMPGLAPVKQHLRRLNARLAAERALRERGRGGPGRGSPHLVFAGNPGTGKTTVAELVGEMYRDLGLLPSGHVVRAELATIVSRFVGNTAHEVTARVEEARGGVLFIDEAYRLVQQGPGYGQEAIDTLVSLLESGREDFVAVLAGYPEPMERLLDANPGLRSRFPRTNVIEFPDYEPGELLAILLGMLADRGLTWTPETEPALRAVVIRTRDEAGAEFGNARAMRNLAGELYDRWAEDGDPDRPLEPSHLTGLLPDAASAGPPDPAELLGELDAMVGLSGVKDLVRDLYQVLALRGRRRTGQDLVAPHLLFVGPPGTGKTTVARVVGRVFAALGLLRTGAVREVSRADLVGEYLGHTAVKVREAVRSALGGVLFVDEAYGLSEGGGHDPYGQEAITALVKEMEDHRGELVVIAAGYPREMDDFLAANPGLRSRFAERIEFPGYTTGELTEILRIAAAAQGYTLTAAAVEKAADWLAAEREAGGAAFGNARTVRKLLERLETGLARRTANGAHDLSTITHEDVPHAR</sequence>
<dbReference type="Gene3D" id="3.40.50.300">
    <property type="entry name" value="P-loop containing nucleotide triphosphate hydrolases"/>
    <property type="match status" value="2"/>
</dbReference>
<name>A0ABN2EPT2_9ACTN</name>
<dbReference type="EMBL" id="BAAAMU010000002">
    <property type="protein sequence ID" value="GAA1612718.1"/>
    <property type="molecule type" value="Genomic_DNA"/>
</dbReference>
<evidence type="ECO:0000256" key="1">
    <source>
        <dbReference type="ARBA" id="ARBA00010378"/>
    </source>
</evidence>
<feature type="domain" description="AAA+ ATPase" evidence="5">
    <location>
        <begin position="337"/>
        <end position="474"/>
    </location>
</feature>
<dbReference type="SMART" id="SM00382">
    <property type="entry name" value="AAA"/>
    <property type="match status" value="2"/>
</dbReference>
<evidence type="ECO:0000256" key="2">
    <source>
        <dbReference type="ARBA" id="ARBA00022741"/>
    </source>
</evidence>
<dbReference type="InterPro" id="IPR041627">
    <property type="entry name" value="AAA_lid_6"/>
</dbReference>
<feature type="region of interest" description="Disordered" evidence="4">
    <location>
        <begin position="538"/>
        <end position="562"/>
    </location>
</feature>
<dbReference type="Pfam" id="PF00004">
    <property type="entry name" value="AAA"/>
    <property type="match status" value="2"/>
</dbReference>
<proteinExistence type="inferred from homology"/>
<feature type="region of interest" description="Disordered" evidence="4">
    <location>
        <begin position="327"/>
        <end position="346"/>
    </location>
</feature>
<dbReference type="Proteomes" id="UP001500064">
    <property type="component" value="Unassembled WGS sequence"/>
</dbReference>
<organism evidence="6 7">
    <name type="scientific">Nonomuraea maheshkhaliensis</name>
    <dbReference type="NCBI Taxonomy" id="419590"/>
    <lineage>
        <taxon>Bacteria</taxon>
        <taxon>Bacillati</taxon>
        <taxon>Actinomycetota</taxon>
        <taxon>Actinomycetes</taxon>
        <taxon>Streptosporangiales</taxon>
        <taxon>Streptosporangiaceae</taxon>
        <taxon>Nonomuraea</taxon>
    </lineage>
</organism>
<evidence type="ECO:0000313" key="7">
    <source>
        <dbReference type="Proteomes" id="UP001500064"/>
    </source>
</evidence>
<dbReference type="PANTHER" id="PTHR43392:SF2">
    <property type="entry name" value="AAA-TYPE ATPASE FAMILY PROTEIN _ ANKYRIN REPEAT FAMILY PROTEIN"/>
    <property type="match status" value="1"/>
</dbReference>
<feature type="domain" description="AAA+ ATPase" evidence="5">
    <location>
        <begin position="605"/>
        <end position="744"/>
    </location>
</feature>
<dbReference type="CDD" id="cd00009">
    <property type="entry name" value="AAA"/>
    <property type="match status" value="1"/>
</dbReference>
<keyword evidence="3" id="KW-0067">ATP-binding</keyword>
<dbReference type="PANTHER" id="PTHR43392">
    <property type="entry name" value="AAA-TYPE ATPASE FAMILY PROTEIN / ANKYRIN REPEAT FAMILY PROTEIN"/>
    <property type="match status" value="1"/>
</dbReference>